<dbReference type="Gene3D" id="1.10.357.40">
    <property type="entry name" value="YbiA-like"/>
    <property type="match status" value="1"/>
</dbReference>
<comment type="caution">
    <text evidence="4">The sequence shown here is derived from an EMBL/GenBank/DDBJ whole genome shotgun (WGS) entry which is preliminary data.</text>
</comment>
<sequence length="184" mass="21897">MKYTIQNIQEQFNKGKSLKYLFFWGHTPNKDGSIGKSCFSQWWNNAFEVEEVRYKTAEHWMMAKKAILFNDETMLQKIIDCNHPMEAKQFGRKVKNFDPEIWNQHKYEIVKEGNFHKFSQNEEMKQFLLDTKNRIIIEASPRDRIWGIGMGQANEKAQNPNLWRGQNLLGFALMEVRDELNEES</sequence>
<dbReference type="CDD" id="cd15457">
    <property type="entry name" value="NADAR"/>
    <property type="match status" value="1"/>
</dbReference>
<dbReference type="SUPFAM" id="SSF143990">
    <property type="entry name" value="YbiA-like"/>
    <property type="match status" value="1"/>
</dbReference>
<evidence type="ECO:0000259" key="3">
    <source>
        <dbReference type="Pfam" id="PF08719"/>
    </source>
</evidence>
<evidence type="ECO:0000256" key="2">
    <source>
        <dbReference type="ARBA" id="ARBA00000751"/>
    </source>
</evidence>
<dbReference type="Proteomes" id="UP001501758">
    <property type="component" value="Unassembled WGS sequence"/>
</dbReference>
<protein>
    <submittedName>
        <fullName evidence="4">NADAR domain-containing protein</fullName>
    </submittedName>
</protein>
<dbReference type="InterPro" id="IPR012816">
    <property type="entry name" value="NADAR"/>
</dbReference>
<proteinExistence type="predicted"/>
<dbReference type="RefSeq" id="WP_343913527.1">
    <property type="nucleotide sequence ID" value="NZ_BAAAGE010000003.1"/>
</dbReference>
<dbReference type="InterPro" id="IPR037238">
    <property type="entry name" value="YbiA-like_sf"/>
</dbReference>
<dbReference type="EMBL" id="BAAAGE010000003">
    <property type="protein sequence ID" value="GAA0727044.1"/>
    <property type="molecule type" value="Genomic_DNA"/>
</dbReference>
<keyword evidence="5" id="KW-1185">Reference proteome</keyword>
<dbReference type="Pfam" id="PF08719">
    <property type="entry name" value="NADAR"/>
    <property type="match status" value="1"/>
</dbReference>
<reference evidence="5" key="1">
    <citation type="journal article" date="2019" name="Int. J. Syst. Evol. Microbiol.">
        <title>The Global Catalogue of Microorganisms (GCM) 10K type strain sequencing project: providing services to taxonomists for standard genome sequencing and annotation.</title>
        <authorList>
            <consortium name="The Broad Institute Genomics Platform"/>
            <consortium name="The Broad Institute Genome Sequencing Center for Infectious Disease"/>
            <person name="Wu L."/>
            <person name="Ma J."/>
        </authorList>
    </citation>
    <scope>NUCLEOTIDE SEQUENCE [LARGE SCALE GENOMIC DNA]</scope>
    <source>
        <strain evidence="5">JCM 15974</strain>
    </source>
</reference>
<feature type="domain" description="NADAR" evidence="3">
    <location>
        <begin position="22"/>
        <end position="180"/>
    </location>
</feature>
<name>A0ABP3UBM8_9FLAO</name>
<evidence type="ECO:0000256" key="1">
    <source>
        <dbReference type="ARBA" id="ARBA00000022"/>
    </source>
</evidence>
<accession>A0ABP3UBM8</accession>
<evidence type="ECO:0000313" key="5">
    <source>
        <dbReference type="Proteomes" id="UP001501758"/>
    </source>
</evidence>
<comment type="catalytic activity">
    <reaction evidence="1">
        <text>5-amino-6-(5-phospho-D-ribosylamino)uracil + H2O = 5,6-diaminouracil + D-ribose 5-phosphate</text>
        <dbReference type="Rhea" id="RHEA:55020"/>
        <dbReference type="ChEBI" id="CHEBI:15377"/>
        <dbReference type="ChEBI" id="CHEBI:46252"/>
        <dbReference type="ChEBI" id="CHEBI:58453"/>
        <dbReference type="ChEBI" id="CHEBI:78346"/>
    </reaction>
</comment>
<evidence type="ECO:0000313" key="4">
    <source>
        <dbReference type="EMBL" id="GAA0727044.1"/>
    </source>
</evidence>
<organism evidence="4 5">
    <name type="scientific">Aquimarina litoralis</name>
    <dbReference type="NCBI Taxonomy" id="584605"/>
    <lineage>
        <taxon>Bacteria</taxon>
        <taxon>Pseudomonadati</taxon>
        <taxon>Bacteroidota</taxon>
        <taxon>Flavobacteriia</taxon>
        <taxon>Flavobacteriales</taxon>
        <taxon>Flavobacteriaceae</taxon>
        <taxon>Aquimarina</taxon>
    </lineage>
</organism>
<gene>
    <name evidence="4" type="ORF">GCM10009430_34680</name>
</gene>
<dbReference type="NCBIfam" id="TIGR02464">
    <property type="entry name" value="ribofla_fusion"/>
    <property type="match status" value="1"/>
</dbReference>
<comment type="catalytic activity">
    <reaction evidence="2">
        <text>2,5-diamino-6-hydroxy-4-(5-phosphoribosylamino)-pyrimidine + H2O = 2,5,6-triamino-4-hydroxypyrimidine + D-ribose 5-phosphate</text>
        <dbReference type="Rhea" id="RHEA:23436"/>
        <dbReference type="ChEBI" id="CHEBI:15377"/>
        <dbReference type="ChEBI" id="CHEBI:58614"/>
        <dbReference type="ChEBI" id="CHEBI:78346"/>
        <dbReference type="ChEBI" id="CHEBI:137796"/>
    </reaction>
</comment>